<evidence type="ECO:0000256" key="3">
    <source>
        <dbReference type="ARBA" id="ARBA00022692"/>
    </source>
</evidence>
<dbReference type="RefSeq" id="WP_192534848.1">
    <property type="nucleotide sequence ID" value="NZ_JACZHT010000007.1"/>
</dbReference>
<protein>
    <recommendedName>
        <fullName evidence="6">Protein HflC</fullName>
    </recommendedName>
</protein>
<dbReference type="GO" id="GO:0006508">
    <property type="term" value="P:proteolysis"/>
    <property type="evidence" value="ECO:0007669"/>
    <property type="project" value="UniProtKB-KW"/>
</dbReference>
<comment type="caution">
    <text evidence="8">The sequence shown here is derived from an EMBL/GenBank/DDBJ whole genome shotgun (WGS) entry which is preliminary data.</text>
</comment>
<dbReference type="SUPFAM" id="SSF117892">
    <property type="entry name" value="Band 7/SPFH domain"/>
    <property type="match status" value="1"/>
</dbReference>
<evidence type="ECO:0000259" key="7">
    <source>
        <dbReference type="SMART" id="SM00244"/>
    </source>
</evidence>
<dbReference type="CDD" id="cd03405">
    <property type="entry name" value="SPFH_HflC"/>
    <property type="match status" value="1"/>
</dbReference>
<comment type="similarity">
    <text evidence="2 6">Belongs to the band 7/mec-2 family. HflC subfamily.</text>
</comment>
<accession>A0A8J6YR31</accession>
<evidence type="ECO:0000313" key="9">
    <source>
        <dbReference type="Proteomes" id="UP000631034"/>
    </source>
</evidence>
<dbReference type="EMBL" id="JACZHT010000007">
    <property type="protein sequence ID" value="MBE1237837.1"/>
    <property type="molecule type" value="Genomic_DNA"/>
</dbReference>
<keyword evidence="9" id="KW-1185">Reference proteome</keyword>
<evidence type="ECO:0000256" key="1">
    <source>
        <dbReference type="ARBA" id="ARBA00004167"/>
    </source>
</evidence>
<dbReference type="Proteomes" id="UP000631034">
    <property type="component" value="Unassembled WGS sequence"/>
</dbReference>
<dbReference type="Gene3D" id="3.30.479.30">
    <property type="entry name" value="Band 7 domain"/>
    <property type="match status" value="1"/>
</dbReference>
<keyword evidence="8" id="KW-0645">Protease</keyword>
<sequence length="295" mass="32882">MKKNTLLAALATLGGAGLILLYSSVFVVQQTQQALVLQFGEWVRTVQEPGLNFKIPFIQDVVYYDKRVLELSPDPEEVILSDQKRIVVDTYLRYRIADPLVYYRAVNSEALARSRISDMVVSAMRRVMGTVDLSRVLSRDRVGLMEKMRAMVAQEASAIGISVTDLRIRRADLPLSTSQAVYDRIRSERAREVADFTAKGKQDAVRIRAEAEREATVTVARAQKTSQELRGEGDALAIAIYNEAFGVDPGFFDFYYTMQSYYQSIEAGTTSLVLSPDHPYLKYFGPAGATGAGRP</sequence>
<dbReference type="SMART" id="SM00244">
    <property type="entry name" value="PHB"/>
    <property type="match status" value="1"/>
</dbReference>
<evidence type="ECO:0000256" key="4">
    <source>
        <dbReference type="ARBA" id="ARBA00022989"/>
    </source>
</evidence>
<dbReference type="InterPro" id="IPR001107">
    <property type="entry name" value="Band_7"/>
</dbReference>
<dbReference type="Pfam" id="PF01145">
    <property type="entry name" value="Band_7"/>
    <property type="match status" value="1"/>
</dbReference>
<name>A0A8J6YR31_9PROT</name>
<keyword evidence="4" id="KW-1133">Transmembrane helix</keyword>
<dbReference type="GO" id="GO:0016020">
    <property type="term" value="C:membrane"/>
    <property type="evidence" value="ECO:0007669"/>
    <property type="project" value="UniProtKB-SubCell"/>
</dbReference>
<dbReference type="InterPro" id="IPR036013">
    <property type="entry name" value="Band_7/SPFH_dom_sf"/>
</dbReference>
<dbReference type="PANTHER" id="PTHR42911:SF1">
    <property type="entry name" value="MODULATOR OF FTSH PROTEASE HFLC"/>
    <property type="match status" value="1"/>
</dbReference>
<dbReference type="GO" id="GO:0008233">
    <property type="term" value="F:peptidase activity"/>
    <property type="evidence" value="ECO:0007669"/>
    <property type="project" value="UniProtKB-KW"/>
</dbReference>
<evidence type="ECO:0000313" key="8">
    <source>
        <dbReference type="EMBL" id="MBE1237837.1"/>
    </source>
</evidence>
<dbReference type="PANTHER" id="PTHR42911">
    <property type="entry name" value="MODULATOR OF FTSH PROTEASE HFLC"/>
    <property type="match status" value="1"/>
</dbReference>
<organism evidence="8 9">
    <name type="scientific">Phaeovibrio sulfidiphilus</name>
    <dbReference type="NCBI Taxonomy" id="1220600"/>
    <lineage>
        <taxon>Bacteria</taxon>
        <taxon>Pseudomonadati</taxon>
        <taxon>Pseudomonadota</taxon>
        <taxon>Alphaproteobacteria</taxon>
        <taxon>Rhodospirillales</taxon>
        <taxon>Rhodospirillaceae</taxon>
        <taxon>Phaeovibrio</taxon>
    </lineage>
</organism>
<keyword evidence="3" id="KW-0812">Transmembrane</keyword>
<dbReference type="PIRSF" id="PIRSF005651">
    <property type="entry name" value="HflC"/>
    <property type="match status" value="1"/>
</dbReference>
<keyword evidence="8" id="KW-0378">Hydrolase</keyword>
<reference evidence="8" key="1">
    <citation type="submission" date="2020-10" db="EMBL/GenBank/DDBJ databases">
        <title>Genome sequence of the unusual species of purple photosynthetic bacteria, Phaeovibrio sulfidiphilus DSM 23193, type strain.</title>
        <authorList>
            <person name="Kyndt J.A."/>
            <person name="Meyer T.E."/>
        </authorList>
    </citation>
    <scope>NUCLEOTIDE SEQUENCE</scope>
    <source>
        <strain evidence="8">DSM 23193</strain>
    </source>
</reference>
<feature type="domain" description="Band 7" evidence="7">
    <location>
        <begin position="23"/>
        <end position="185"/>
    </location>
</feature>
<gene>
    <name evidence="8" type="ORF">IHV25_09285</name>
</gene>
<evidence type="ECO:0000256" key="6">
    <source>
        <dbReference type="PIRNR" id="PIRNR005651"/>
    </source>
</evidence>
<comment type="subcellular location">
    <subcellularLocation>
        <location evidence="1">Membrane</location>
        <topology evidence="1">Single-pass membrane protein</topology>
    </subcellularLocation>
</comment>
<dbReference type="AlphaFoldDB" id="A0A8J6YR31"/>
<dbReference type="InterPro" id="IPR010200">
    <property type="entry name" value="HflC"/>
</dbReference>
<proteinExistence type="inferred from homology"/>
<comment type="function">
    <text evidence="6">HflC and HflK could regulate a protease.</text>
</comment>
<evidence type="ECO:0000256" key="2">
    <source>
        <dbReference type="ARBA" id="ARBA00007862"/>
    </source>
</evidence>
<keyword evidence="5" id="KW-0472">Membrane</keyword>
<evidence type="ECO:0000256" key="5">
    <source>
        <dbReference type="ARBA" id="ARBA00023136"/>
    </source>
</evidence>